<dbReference type="Gene3D" id="3.90.1140.10">
    <property type="entry name" value="Cyclic phosphodiesterase"/>
    <property type="match status" value="1"/>
</dbReference>
<reference evidence="3" key="2">
    <citation type="journal article" date="2021" name="PeerJ">
        <title>Extensive microbial diversity within the chicken gut microbiome revealed by metagenomics and culture.</title>
        <authorList>
            <person name="Gilroy R."/>
            <person name="Ravi A."/>
            <person name="Getino M."/>
            <person name="Pursley I."/>
            <person name="Horton D.L."/>
            <person name="Alikhan N.F."/>
            <person name="Baker D."/>
            <person name="Gharbi K."/>
            <person name="Hall N."/>
            <person name="Watson M."/>
            <person name="Adriaenssens E.M."/>
            <person name="Foster-Nyarko E."/>
            <person name="Jarju S."/>
            <person name="Secka A."/>
            <person name="Antonio M."/>
            <person name="Oren A."/>
            <person name="Chaudhuri R.R."/>
            <person name="La Ragione R."/>
            <person name="Hildebrand F."/>
            <person name="Pallen M.J."/>
        </authorList>
    </citation>
    <scope>NUCLEOTIDE SEQUENCE</scope>
    <source>
        <strain evidence="3">13766</strain>
    </source>
</reference>
<dbReference type="InterPro" id="IPR004175">
    <property type="entry name" value="RNA_CPDase"/>
</dbReference>
<comment type="catalytic activity">
    <reaction evidence="2">
        <text>a 3'-end 2',3'-cyclophospho-ribonucleotide-RNA + H2O = a 3'-end 2'-phospho-ribonucleotide-RNA + H(+)</text>
        <dbReference type="Rhea" id="RHEA:11828"/>
        <dbReference type="Rhea" id="RHEA-COMP:10464"/>
        <dbReference type="Rhea" id="RHEA-COMP:17353"/>
        <dbReference type="ChEBI" id="CHEBI:15377"/>
        <dbReference type="ChEBI" id="CHEBI:15378"/>
        <dbReference type="ChEBI" id="CHEBI:83064"/>
        <dbReference type="ChEBI" id="CHEBI:173113"/>
        <dbReference type="EC" id="3.1.4.58"/>
    </reaction>
</comment>
<dbReference type="SUPFAM" id="SSF55144">
    <property type="entry name" value="LigT-like"/>
    <property type="match status" value="1"/>
</dbReference>
<dbReference type="EMBL" id="DVJN01000032">
    <property type="protein sequence ID" value="HIS91700.1"/>
    <property type="molecule type" value="Genomic_DNA"/>
</dbReference>
<name>A0A9D1FZD4_9FIRM</name>
<comment type="similarity">
    <text evidence="2">Belongs to the 2H phosphoesterase superfamily. ThpR family.</text>
</comment>
<dbReference type="GO" id="GO:0008664">
    <property type="term" value="F:RNA 2',3'-cyclic 3'-phosphodiesterase activity"/>
    <property type="evidence" value="ECO:0007669"/>
    <property type="project" value="UniProtKB-EC"/>
</dbReference>
<gene>
    <name evidence="3" type="primary">thpR</name>
    <name evidence="3" type="ORF">IAA84_01645</name>
</gene>
<keyword evidence="1 2" id="KW-0378">Hydrolase</keyword>
<evidence type="ECO:0000256" key="2">
    <source>
        <dbReference type="HAMAP-Rule" id="MF_01940"/>
    </source>
</evidence>
<feature type="short sequence motif" description="HXTX 2" evidence="2">
    <location>
        <begin position="120"/>
        <end position="123"/>
    </location>
</feature>
<dbReference type="NCBIfam" id="TIGR02258">
    <property type="entry name" value="2_5_ligase"/>
    <property type="match status" value="1"/>
</dbReference>
<dbReference type="HAMAP" id="MF_01940">
    <property type="entry name" value="RNA_CPDase"/>
    <property type="match status" value="1"/>
</dbReference>
<feature type="short sequence motif" description="HXTX 1" evidence="2">
    <location>
        <begin position="40"/>
        <end position="43"/>
    </location>
</feature>
<proteinExistence type="inferred from homology"/>
<dbReference type="Proteomes" id="UP000824140">
    <property type="component" value="Unassembled WGS sequence"/>
</dbReference>
<feature type="active site" description="Proton acceptor" evidence="2">
    <location>
        <position position="120"/>
    </location>
</feature>
<dbReference type="AlphaFoldDB" id="A0A9D1FZD4"/>
<feature type="active site" description="Proton donor" evidence="2">
    <location>
        <position position="40"/>
    </location>
</feature>
<dbReference type="InterPro" id="IPR009097">
    <property type="entry name" value="Cyclic_Pdiesterase"/>
</dbReference>
<evidence type="ECO:0000313" key="3">
    <source>
        <dbReference type="EMBL" id="HIS91700.1"/>
    </source>
</evidence>
<comment type="caution">
    <text evidence="3">The sequence shown here is derived from an EMBL/GenBank/DDBJ whole genome shotgun (WGS) entry which is preliminary data.</text>
</comment>
<evidence type="ECO:0000313" key="4">
    <source>
        <dbReference type="Proteomes" id="UP000824140"/>
    </source>
</evidence>
<reference evidence="3" key="1">
    <citation type="submission" date="2020-10" db="EMBL/GenBank/DDBJ databases">
        <authorList>
            <person name="Gilroy R."/>
        </authorList>
    </citation>
    <scope>NUCLEOTIDE SEQUENCE</scope>
    <source>
        <strain evidence="3">13766</strain>
    </source>
</reference>
<sequence>MRLFVAILFPEPVRKALMDTMAQMRAQGAHGNFTRPENLHLTLAFLGETGAEGCRAAMRAVDSVCGRAPFSLSLGGAGRFGALWWAGLQNSAPLAALARDAQAALRAEGFSLDRRPFQPHITLARQVEAPVPLRLCVPRASFSAERISLMRSDRINGVLRYAEIHAASFRGA</sequence>
<dbReference type="Pfam" id="PF13563">
    <property type="entry name" value="2_5_RNA_ligase2"/>
    <property type="match status" value="1"/>
</dbReference>
<dbReference type="PANTHER" id="PTHR35561">
    <property type="entry name" value="RNA 2',3'-CYCLIC PHOSPHODIESTERASE"/>
    <property type="match status" value="1"/>
</dbReference>
<dbReference type="GO" id="GO:0004113">
    <property type="term" value="F:2',3'-cyclic-nucleotide 3'-phosphodiesterase activity"/>
    <property type="evidence" value="ECO:0007669"/>
    <property type="project" value="InterPro"/>
</dbReference>
<dbReference type="EC" id="3.1.4.58" evidence="2"/>
<comment type="function">
    <text evidence="2">Hydrolyzes RNA 2',3'-cyclic phosphodiester to an RNA 2'-phosphomonoester.</text>
</comment>
<evidence type="ECO:0000256" key="1">
    <source>
        <dbReference type="ARBA" id="ARBA00022801"/>
    </source>
</evidence>
<accession>A0A9D1FZD4</accession>
<protein>
    <recommendedName>
        <fullName evidence="2">RNA 2',3'-cyclic phosphodiesterase</fullName>
        <shortName evidence="2">RNA 2',3'-CPDase</shortName>
        <ecNumber evidence="2">3.1.4.58</ecNumber>
    </recommendedName>
</protein>
<dbReference type="PANTHER" id="PTHR35561:SF1">
    <property type="entry name" value="RNA 2',3'-CYCLIC PHOSPHODIESTERASE"/>
    <property type="match status" value="1"/>
</dbReference>
<organism evidence="3 4">
    <name type="scientific">Candidatus Alectryocaccomicrobium excrementavium</name>
    <dbReference type="NCBI Taxonomy" id="2840668"/>
    <lineage>
        <taxon>Bacteria</taxon>
        <taxon>Bacillati</taxon>
        <taxon>Bacillota</taxon>
        <taxon>Clostridia</taxon>
        <taxon>Candidatus Alectryocaccomicrobium</taxon>
    </lineage>
</organism>